<dbReference type="AlphaFoldDB" id="A0ABD6F3R4"/>
<evidence type="ECO:0000313" key="2">
    <source>
        <dbReference type="Proteomes" id="UP001608902"/>
    </source>
</evidence>
<keyword evidence="2" id="KW-1185">Reference proteome</keyword>
<comment type="caution">
    <text evidence="1">The sequence shown here is derived from an EMBL/GenBank/DDBJ whole genome shotgun (WGS) entry which is preliminary data.</text>
</comment>
<organism evidence="1 2">
    <name type="scientific">Gnathostoma spinigerum</name>
    <dbReference type="NCBI Taxonomy" id="75299"/>
    <lineage>
        <taxon>Eukaryota</taxon>
        <taxon>Metazoa</taxon>
        <taxon>Ecdysozoa</taxon>
        <taxon>Nematoda</taxon>
        <taxon>Chromadorea</taxon>
        <taxon>Rhabditida</taxon>
        <taxon>Spirurina</taxon>
        <taxon>Gnathostomatomorpha</taxon>
        <taxon>Gnathostomatoidea</taxon>
        <taxon>Gnathostomatidae</taxon>
        <taxon>Gnathostoma</taxon>
    </lineage>
</organism>
<reference evidence="1 2" key="1">
    <citation type="submission" date="2024-08" db="EMBL/GenBank/DDBJ databases">
        <title>Gnathostoma spinigerum genome.</title>
        <authorList>
            <person name="Gonzalez-Bertolin B."/>
            <person name="Monzon S."/>
            <person name="Zaballos A."/>
            <person name="Jimenez P."/>
            <person name="Dekumyoy P."/>
            <person name="Varona S."/>
            <person name="Cuesta I."/>
            <person name="Sumanam S."/>
            <person name="Adisakwattana P."/>
            <person name="Gasser R.B."/>
            <person name="Hernandez-Gonzalez A."/>
            <person name="Young N.D."/>
            <person name="Perteguer M.J."/>
        </authorList>
    </citation>
    <scope>NUCLEOTIDE SEQUENCE [LARGE SCALE GENOMIC DNA]</scope>
    <source>
        <strain evidence="1">AL3</strain>
        <tissue evidence="1">Liver</tissue>
    </source>
</reference>
<evidence type="ECO:0000313" key="1">
    <source>
        <dbReference type="EMBL" id="MFH4984277.1"/>
    </source>
</evidence>
<dbReference type="Proteomes" id="UP001608902">
    <property type="component" value="Unassembled WGS sequence"/>
</dbReference>
<dbReference type="EMBL" id="JBGFUD010016318">
    <property type="protein sequence ID" value="MFH4984277.1"/>
    <property type="molecule type" value="Genomic_DNA"/>
</dbReference>
<gene>
    <name evidence="1" type="ORF">AB6A40_010986</name>
</gene>
<name>A0ABD6F3R4_9BILA</name>
<protein>
    <submittedName>
        <fullName evidence="1">Uncharacterized protein</fullName>
    </submittedName>
</protein>
<accession>A0ABD6F3R4</accession>
<proteinExistence type="predicted"/>
<sequence length="122" mass="13518">MYATSFRGSTVPLHVSFSIFINFECQNVGSTPKGRRERRRPALDEIEMRHRGYLTREGHHVDNAASLPTVASAPATVVNASDMAANEMIPTQPRAQLEGIASDDFPSKIRIVPIKQENPESK</sequence>